<dbReference type="SUPFAM" id="SSF56204">
    <property type="entry name" value="Hect, E3 ligase catalytic domain"/>
    <property type="match status" value="1"/>
</dbReference>
<evidence type="ECO:0000256" key="3">
    <source>
        <dbReference type="ARBA" id="ARBA00022679"/>
    </source>
</evidence>
<keyword evidence="7" id="KW-1185">Reference proteome</keyword>
<dbReference type="SMART" id="SM00119">
    <property type="entry name" value="HECTc"/>
    <property type="match status" value="1"/>
</dbReference>
<protein>
    <recommendedName>
        <fullName evidence="2">HECT-type E3 ubiquitin transferase</fullName>
        <ecNumber evidence="2">2.3.2.26</ecNumber>
    </recommendedName>
</protein>
<comment type="catalytic activity">
    <reaction evidence="1">
        <text>S-ubiquitinyl-[E2 ubiquitin-conjugating enzyme]-L-cysteine + [acceptor protein]-L-lysine = [E2 ubiquitin-conjugating enzyme]-L-cysteine + N(6)-ubiquitinyl-[acceptor protein]-L-lysine.</text>
        <dbReference type="EC" id="2.3.2.26"/>
    </reaction>
</comment>
<dbReference type="AlphaFoldDB" id="A0A1I7XFR9"/>
<name>A0A1I7XFR9_HETBA</name>
<evidence type="ECO:0000313" key="7">
    <source>
        <dbReference type="Proteomes" id="UP000095283"/>
    </source>
</evidence>
<dbReference type="PROSITE" id="PS50237">
    <property type="entry name" value="HECT"/>
    <property type="match status" value="1"/>
</dbReference>
<feature type="domain" description="HECT" evidence="6">
    <location>
        <begin position="48"/>
        <end position="284"/>
    </location>
</feature>
<evidence type="ECO:0000256" key="2">
    <source>
        <dbReference type="ARBA" id="ARBA00012485"/>
    </source>
</evidence>
<dbReference type="WBParaSite" id="Hba_16579">
    <property type="protein sequence ID" value="Hba_16579"/>
    <property type="gene ID" value="Hba_16579"/>
</dbReference>
<evidence type="ECO:0000313" key="8">
    <source>
        <dbReference type="WBParaSite" id="Hba_16579"/>
    </source>
</evidence>
<dbReference type="InterPro" id="IPR035983">
    <property type="entry name" value="Hect_E3_ubiquitin_ligase"/>
</dbReference>
<dbReference type="InterPro" id="IPR044611">
    <property type="entry name" value="E3A/B/C-like"/>
</dbReference>
<dbReference type="Gene3D" id="3.30.2160.10">
    <property type="entry name" value="Hect, E3 ligase catalytic domain"/>
    <property type="match status" value="1"/>
</dbReference>
<keyword evidence="3" id="KW-0808">Transferase</keyword>
<keyword evidence="4 5" id="KW-0833">Ubl conjugation pathway</keyword>
<evidence type="ECO:0000256" key="5">
    <source>
        <dbReference type="PROSITE-ProRule" id="PRU00104"/>
    </source>
</evidence>
<dbReference type="Proteomes" id="UP000095283">
    <property type="component" value="Unplaced"/>
</dbReference>
<reference evidence="8" key="1">
    <citation type="submission" date="2016-11" db="UniProtKB">
        <authorList>
            <consortium name="WormBaseParasite"/>
        </authorList>
    </citation>
    <scope>IDENTIFICATION</scope>
</reference>
<dbReference type="GO" id="GO:0061630">
    <property type="term" value="F:ubiquitin protein ligase activity"/>
    <property type="evidence" value="ECO:0007669"/>
    <property type="project" value="UniProtKB-EC"/>
</dbReference>
<sequence length="291" mass="33621">MLYKNNTSINDARFNLFGFELFVEQPFFELTVRRDHIIHDTLNGLATGKKYLQRPLKVQFMNEEAEDAGGVKKEFFMILFQKILQSDYGMFTEDENSHLVWFSGFSGFEEELENYRMVGTLCGLAVYNSILVAFPFPLALYKVLLDQQPTLEDLCELSPVEGRSLQELLDYQGDDFETISFFKDVFCLTFTFSCTALGQTETVDLKTEGSKITVTQLNKNEYVQLYVRNRLLIGLNGEIGRQANAFKDGFRMVANSRVVSFFQPRELMELVVGNENYDWTEFKKIHSTVYP</sequence>
<dbReference type="PANTHER" id="PTHR45700:SF8">
    <property type="entry name" value="HECT-TYPE E3 UBIQUITIN TRANSFERASE"/>
    <property type="match status" value="1"/>
</dbReference>
<dbReference type="PANTHER" id="PTHR45700">
    <property type="entry name" value="UBIQUITIN-PROTEIN LIGASE E3C"/>
    <property type="match status" value="1"/>
</dbReference>
<dbReference type="InterPro" id="IPR000569">
    <property type="entry name" value="HECT_dom"/>
</dbReference>
<accession>A0A1I7XFR9</accession>
<comment type="caution">
    <text evidence="5">Lacks conserved residue(s) required for the propagation of feature annotation.</text>
</comment>
<dbReference type="EC" id="2.3.2.26" evidence="2"/>
<dbReference type="GO" id="GO:0000209">
    <property type="term" value="P:protein polyubiquitination"/>
    <property type="evidence" value="ECO:0007669"/>
    <property type="project" value="InterPro"/>
</dbReference>
<evidence type="ECO:0000259" key="6">
    <source>
        <dbReference type="PROSITE" id="PS50237"/>
    </source>
</evidence>
<evidence type="ECO:0000256" key="1">
    <source>
        <dbReference type="ARBA" id="ARBA00000885"/>
    </source>
</evidence>
<evidence type="ECO:0000256" key="4">
    <source>
        <dbReference type="ARBA" id="ARBA00022786"/>
    </source>
</evidence>
<dbReference type="Gene3D" id="3.90.1750.10">
    <property type="entry name" value="Hect, E3 ligase catalytic domains"/>
    <property type="match status" value="1"/>
</dbReference>
<proteinExistence type="predicted"/>
<dbReference type="Pfam" id="PF00632">
    <property type="entry name" value="HECT"/>
    <property type="match status" value="1"/>
</dbReference>
<organism evidence="7 8">
    <name type="scientific">Heterorhabditis bacteriophora</name>
    <name type="common">Entomopathogenic nematode worm</name>
    <dbReference type="NCBI Taxonomy" id="37862"/>
    <lineage>
        <taxon>Eukaryota</taxon>
        <taxon>Metazoa</taxon>
        <taxon>Ecdysozoa</taxon>
        <taxon>Nematoda</taxon>
        <taxon>Chromadorea</taxon>
        <taxon>Rhabditida</taxon>
        <taxon>Rhabditina</taxon>
        <taxon>Rhabditomorpha</taxon>
        <taxon>Strongyloidea</taxon>
        <taxon>Heterorhabditidae</taxon>
        <taxon>Heterorhabditis</taxon>
    </lineage>
</organism>